<gene>
    <name evidence="11" type="ORF">OLC1_LOCUS21429</name>
</gene>
<feature type="region of interest" description="Disordered" evidence="9">
    <location>
        <begin position="21"/>
        <end position="70"/>
    </location>
</feature>
<dbReference type="Gene3D" id="3.20.20.80">
    <property type="entry name" value="Glycosidases"/>
    <property type="match status" value="1"/>
</dbReference>
<dbReference type="GO" id="GO:0005576">
    <property type="term" value="C:extracellular region"/>
    <property type="evidence" value="ECO:0007669"/>
    <property type="project" value="UniProtKB-SubCell"/>
</dbReference>
<evidence type="ECO:0000256" key="6">
    <source>
        <dbReference type="ARBA" id="ARBA00022801"/>
    </source>
</evidence>
<dbReference type="InterPro" id="IPR045053">
    <property type="entry name" value="MAN-like"/>
</dbReference>
<proteinExistence type="inferred from homology"/>
<reference evidence="11" key="1">
    <citation type="submission" date="2023-03" db="EMBL/GenBank/DDBJ databases">
        <authorList>
            <person name="Julca I."/>
        </authorList>
    </citation>
    <scope>NUCLEOTIDE SEQUENCE</scope>
</reference>
<evidence type="ECO:0000313" key="12">
    <source>
        <dbReference type="Proteomes" id="UP001161247"/>
    </source>
</evidence>
<evidence type="ECO:0000313" key="11">
    <source>
        <dbReference type="EMBL" id="CAI9114784.1"/>
    </source>
</evidence>
<keyword evidence="12" id="KW-1185">Reference proteome</keyword>
<evidence type="ECO:0000256" key="3">
    <source>
        <dbReference type="ARBA" id="ARBA00005641"/>
    </source>
</evidence>
<dbReference type="InterPro" id="IPR001547">
    <property type="entry name" value="Glyco_hydro_5"/>
</dbReference>
<evidence type="ECO:0000256" key="7">
    <source>
        <dbReference type="ARBA" id="ARBA00023295"/>
    </source>
</evidence>
<feature type="compositionally biased region" description="Polar residues" evidence="9">
    <location>
        <begin position="46"/>
        <end position="57"/>
    </location>
</feature>
<feature type="coiled-coil region" evidence="8">
    <location>
        <begin position="108"/>
        <end position="145"/>
    </location>
</feature>
<comment type="subcellular location">
    <subcellularLocation>
        <location evidence="2">Secreted</location>
    </subcellularLocation>
</comment>
<evidence type="ECO:0000256" key="1">
    <source>
        <dbReference type="ARBA" id="ARBA00001678"/>
    </source>
</evidence>
<dbReference type="GO" id="GO:0000272">
    <property type="term" value="P:polysaccharide catabolic process"/>
    <property type="evidence" value="ECO:0007669"/>
    <property type="project" value="InterPro"/>
</dbReference>
<sequence length="571" mass="65444">MACHVDFRCLDEGFGGKTYKRKRALQQQEAVEDATTAEMDMDFEESGSNPSKRQAVSSAEEPNKPVIGRPTYDGVIAGRVSGRNWKQVRTHRASAINVSKKRSTAEERAREKEIKKAYQERKKELTEAIRQNKVAKRKQREEREKKKKENILKSGTKLQKITNPKTLQRIAKSKQRKLLKLTFFRAEKGERSSSTGFVQTRGTRFILNGSPFLFNGFNSYWMMRVATQPSQRYKVSNVYREATAAGLTVCRTWAFSDGGDQALQMSPGVYDERVFQALDFVISEARKYGVRLILSLSNNYKDYGGRPQYVKWARDAGVHVNSDDDFYTNNVVKTYYKNHIKKVLTRINTITRIAYKDDPTIMAWELINEPRCQQDLSGKTLTIWVKEMASYVKSLDNKHLVEIGMEGFYGDSMPNKKQYNPGYQVGTDFISNNQIKEVDFTTIHAYPDIWLSKKNDNEQMIFMRRWITSHGTDSSTILKKPLILTEFGKSSKDPGYQLSARDTYMNAVYHNIYTSARSGGLAGGLVWQILAERMEPFDDGYEIVLSQDPSTTRIIAQQSRQMASLEHTMSK</sequence>
<evidence type="ECO:0000256" key="9">
    <source>
        <dbReference type="SAM" id="MobiDB-lite"/>
    </source>
</evidence>
<comment type="catalytic activity">
    <reaction evidence="1">
        <text>Random hydrolysis of (1-&gt;4)-beta-D-mannosidic linkages in mannans, galactomannans and glucomannans.</text>
        <dbReference type="EC" id="3.2.1.78"/>
    </reaction>
</comment>
<keyword evidence="6" id="KW-0378">Hydrolase</keyword>
<dbReference type="PANTHER" id="PTHR31451:SF53">
    <property type="entry name" value="MANNAN ENDO-1,4-BETA-MANNOSIDASE"/>
    <property type="match status" value="1"/>
</dbReference>
<comment type="similarity">
    <text evidence="3">Belongs to the glycosyl hydrolase 5 (cellulase A) family.</text>
</comment>
<dbReference type="InterPro" id="IPR017853">
    <property type="entry name" value="GH"/>
</dbReference>
<evidence type="ECO:0000256" key="5">
    <source>
        <dbReference type="ARBA" id="ARBA00022525"/>
    </source>
</evidence>
<dbReference type="GO" id="GO:0016985">
    <property type="term" value="F:mannan endo-1,4-beta-mannosidase activity"/>
    <property type="evidence" value="ECO:0007669"/>
    <property type="project" value="UniProtKB-EC"/>
</dbReference>
<keyword evidence="7" id="KW-0326">Glycosidase</keyword>
<organism evidence="11 12">
    <name type="scientific">Oldenlandia corymbosa var. corymbosa</name>
    <dbReference type="NCBI Taxonomy" id="529605"/>
    <lineage>
        <taxon>Eukaryota</taxon>
        <taxon>Viridiplantae</taxon>
        <taxon>Streptophyta</taxon>
        <taxon>Embryophyta</taxon>
        <taxon>Tracheophyta</taxon>
        <taxon>Spermatophyta</taxon>
        <taxon>Magnoliopsida</taxon>
        <taxon>eudicotyledons</taxon>
        <taxon>Gunneridae</taxon>
        <taxon>Pentapetalae</taxon>
        <taxon>asterids</taxon>
        <taxon>lamiids</taxon>
        <taxon>Gentianales</taxon>
        <taxon>Rubiaceae</taxon>
        <taxon>Rubioideae</taxon>
        <taxon>Spermacoceae</taxon>
        <taxon>Hedyotis-Oldenlandia complex</taxon>
        <taxon>Oldenlandia</taxon>
    </lineage>
</organism>
<name>A0AAV1E4G2_OLDCO</name>
<dbReference type="EC" id="3.2.1.78" evidence="4"/>
<dbReference type="AlphaFoldDB" id="A0AAV1E4G2"/>
<evidence type="ECO:0000256" key="4">
    <source>
        <dbReference type="ARBA" id="ARBA00012706"/>
    </source>
</evidence>
<dbReference type="Pfam" id="PF26410">
    <property type="entry name" value="GH5_mannosidase"/>
    <property type="match status" value="1"/>
</dbReference>
<dbReference type="SUPFAM" id="SSF51445">
    <property type="entry name" value="(Trans)glycosidases"/>
    <property type="match status" value="1"/>
</dbReference>
<evidence type="ECO:0000256" key="8">
    <source>
        <dbReference type="SAM" id="Coils"/>
    </source>
</evidence>
<evidence type="ECO:0000256" key="2">
    <source>
        <dbReference type="ARBA" id="ARBA00004613"/>
    </source>
</evidence>
<dbReference type="Proteomes" id="UP001161247">
    <property type="component" value="Chromosome 8"/>
</dbReference>
<keyword evidence="5" id="KW-0964">Secreted</keyword>
<protein>
    <recommendedName>
        <fullName evidence="4">mannan endo-1,4-beta-mannosidase</fullName>
        <ecNumber evidence="4">3.2.1.78</ecNumber>
    </recommendedName>
</protein>
<evidence type="ECO:0000259" key="10">
    <source>
        <dbReference type="Pfam" id="PF26410"/>
    </source>
</evidence>
<dbReference type="EMBL" id="OX459125">
    <property type="protein sequence ID" value="CAI9114784.1"/>
    <property type="molecule type" value="Genomic_DNA"/>
</dbReference>
<dbReference type="PANTHER" id="PTHR31451">
    <property type="match status" value="1"/>
</dbReference>
<dbReference type="FunFam" id="3.20.20.80:FF:000012">
    <property type="entry name" value="Mannan endo-1,4-beta-mannosidase 6"/>
    <property type="match status" value="1"/>
</dbReference>
<accession>A0AAV1E4G2</accession>
<keyword evidence="8" id="KW-0175">Coiled coil</keyword>
<feature type="domain" description="Glycoside hydrolase family 5" evidence="10">
    <location>
        <begin position="197"/>
        <end position="527"/>
    </location>
</feature>